<dbReference type="Proteomes" id="UP000008178">
    <property type="component" value="Chromosome"/>
</dbReference>
<protein>
    <submittedName>
        <fullName evidence="1">Uncharacterized protein</fullName>
    </submittedName>
</protein>
<keyword evidence="2" id="KW-1185">Reference proteome</keyword>
<dbReference type="KEGG" id="rho:RHOM_00910"/>
<dbReference type="STRING" id="585394.RHOM_00910"/>
<reference evidence="1 2" key="1">
    <citation type="journal article" date="2015" name="Genome Announc.">
        <title>Complete genome sequence of the human gut symbiont Roseburia hominis.</title>
        <authorList>
            <person name="Travis A.J."/>
            <person name="Kelly D."/>
            <person name="Flint H.J."/>
            <person name="Aminov R.I."/>
        </authorList>
    </citation>
    <scope>NUCLEOTIDE SEQUENCE [LARGE SCALE GENOMIC DNA]</scope>
    <source>
        <strain evidence="2">DSM 16839 / JCM 17582 / NCIMB 14029 / A2-183</strain>
    </source>
</reference>
<dbReference type="HOGENOM" id="CLU_3140240_0_0_9"/>
<evidence type="ECO:0000313" key="1">
    <source>
        <dbReference type="EMBL" id="AEN95309.1"/>
    </source>
</evidence>
<dbReference type="AlphaFoldDB" id="G2SZQ5"/>
<proteinExistence type="predicted"/>
<sequence length="49" mass="4954">MGLALLAVGILSGLKAYMQSVGKAALQAILGAGTSEVVKELLTLVLRKG</sequence>
<evidence type="ECO:0000313" key="2">
    <source>
        <dbReference type="Proteomes" id="UP000008178"/>
    </source>
</evidence>
<dbReference type="EMBL" id="CP003040">
    <property type="protein sequence ID" value="AEN95309.1"/>
    <property type="molecule type" value="Genomic_DNA"/>
</dbReference>
<name>G2SZQ5_ROSHA</name>
<organism evidence="1 2">
    <name type="scientific">Roseburia hominis (strain DSM 16839 / JCM 17582 / NCIMB 14029 / A2-183)</name>
    <dbReference type="NCBI Taxonomy" id="585394"/>
    <lineage>
        <taxon>Bacteria</taxon>
        <taxon>Bacillati</taxon>
        <taxon>Bacillota</taxon>
        <taxon>Clostridia</taxon>
        <taxon>Lachnospirales</taxon>
        <taxon>Lachnospiraceae</taxon>
        <taxon>Roseburia</taxon>
    </lineage>
</organism>
<gene>
    <name evidence="1" type="ordered locus">RHOM_00910</name>
</gene>
<accession>G2SZQ5</accession>